<feature type="transmembrane region" description="Helical" evidence="6">
    <location>
        <begin position="206"/>
        <end position="226"/>
    </location>
</feature>
<dbReference type="PANTHER" id="PTHR42718:SF9">
    <property type="entry name" value="MAJOR FACILITATOR SUPERFAMILY MULTIDRUG TRANSPORTER MFSC"/>
    <property type="match status" value="1"/>
</dbReference>
<dbReference type="InterPro" id="IPR020846">
    <property type="entry name" value="MFS_dom"/>
</dbReference>
<reference evidence="8 9" key="1">
    <citation type="submission" date="2021-03" db="EMBL/GenBank/DDBJ databases">
        <title>Paenibacillus artemisicola MWE-103 whole genome sequence.</title>
        <authorList>
            <person name="Ham Y.J."/>
        </authorList>
    </citation>
    <scope>NUCLEOTIDE SEQUENCE [LARGE SCALE GENOMIC DNA]</scope>
    <source>
        <strain evidence="8 9">MWE-103</strain>
    </source>
</reference>
<evidence type="ECO:0000313" key="8">
    <source>
        <dbReference type="EMBL" id="MBO7746162.1"/>
    </source>
</evidence>
<evidence type="ECO:0000256" key="5">
    <source>
        <dbReference type="ARBA" id="ARBA00023136"/>
    </source>
</evidence>
<dbReference type="PANTHER" id="PTHR42718">
    <property type="entry name" value="MAJOR FACILITATOR SUPERFAMILY MULTIDRUG TRANSPORTER MFSC"/>
    <property type="match status" value="1"/>
</dbReference>
<evidence type="ECO:0000256" key="3">
    <source>
        <dbReference type="ARBA" id="ARBA00022692"/>
    </source>
</evidence>
<organism evidence="8 9">
    <name type="scientific">Paenibacillus artemisiicola</name>
    <dbReference type="NCBI Taxonomy" id="1172618"/>
    <lineage>
        <taxon>Bacteria</taxon>
        <taxon>Bacillati</taxon>
        <taxon>Bacillota</taxon>
        <taxon>Bacilli</taxon>
        <taxon>Bacillales</taxon>
        <taxon>Paenibacillaceae</taxon>
        <taxon>Paenibacillus</taxon>
    </lineage>
</organism>
<evidence type="ECO:0000256" key="6">
    <source>
        <dbReference type="SAM" id="Phobius"/>
    </source>
</evidence>
<dbReference type="SUPFAM" id="SSF103473">
    <property type="entry name" value="MFS general substrate transporter"/>
    <property type="match status" value="1"/>
</dbReference>
<dbReference type="Gene3D" id="1.20.1250.20">
    <property type="entry name" value="MFS general substrate transporter like domains"/>
    <property type="match status" value="1"/>
</dbReference>
<evidence type="ECO:0000256" key="4">
    <source>
        <dbReference type="ARBA" id="ARBA00022989"/>
    </source>
</evidence>
<feature type="transmembrane region" description="Helical" evidence="6">
    <location>
        <begin position="407"/>
        <end position="428"/>
    </location>
</feature>
<dbReference type="InterPro" id="IPR011701">
    <property type="entry name" value="MFS"/>
</dbReference>
<comment type="subcellular location">
    <subcellularLocation>
        <location evidence="1">Cell membrane</location>
        <topology evidence="1">Multi-pass membrane protein</topology>
    </subcellularLocation>
</comment>
<evidence type="ECO:0000256" key="2">
    <source>
        <dbReference type="ARBA" id="ARBA00022448"/>
    </source>
</evidence>
<gene>
    <name evidence="8" type="ORF">I8J29_18285</name>
</gene>
<proteinExistence type="predicted"/>
<keyword evidence="9" id="KW-1185">Reference proteome</keyword>
<feature type="transmembrane region" description="Helical" evidence="6">
    <location>
        <begin position="434"/>
        <end position="456"/>
    </location>
</feature>
<feature type="transmembrane region" description="Helical" evidence="6">
    <location>
        <begin position="20"/>
        <end position="46"/>
    </location>
</feature>
<feature type="transmembrane region" description="Helical" evidence="6">
    <location>
        <begin position="276"/>
        <end position="298"/>
    </location>
</feature>
<feature type="transmembrane region" description="Helical" evidence="6">
    <location>
        <begin position="238"/>
        <end position="255"/>
    </location>
</feature>
<evidence type="ECO:0000313" key="9">
    <source>
        <dbReference type="Proteomes" id="UP000670947"/>
    </source>
</evidence>
<evidence type="ECO:0000256" key="1">
    <source>
        <dbReference type="ARBA" id="ARBA00004651"/>
    </source>
</evidence>
<dbReference type="Proteomes" id="UP000670947">
    <property type="component" value="Unassembled WGS sequence"/>
</dbReference>
<accession>A0ABS3WCX9</accession>
<feature type="transmembrane region" description="Helical" evidence="6">
    <location>
        <begin position="58"/>
        <end position="78"/>
    </location>
</feature>
<feature type="transmembrane region" description="Helical" evidence="6">
    <location>
        <begin position="339"/>
        <end position="358"/>
    </location>
</feature>
<name>A0ABS3WCX9_9BACL</name>
<keyword evidence="2" id="KW-0813">Transport</keyword>
<dbReference type="PROSITE" id="PS50850">
    <property type="entry name" value="MFS"/>
    <property type="match status" value="1"/>
</dbReference>
<keyword evidence="5 6" id="KW-0472">Membrane</keyword>
<dbReference type="Pfam" id="PF07690">
    <property type="entry name" value="MFS_1"/>
    <property type="match status" value="1"/>
</dbReference>
<feature type="transmembrane region" description="Helical" evidence="6">
    <location>
        <begin position="310"/>
        <end position="327"/>
    </location>
</feature>
<dbReference type="PRINTS" id="PR01035">
    <property type="entry name" value="TCRTETA"/>
</dbReference>
<dbReference type="Gene3D" id="1.20.1720.10">
    <property type="entry name" value="Multidrug resistance protein D"/>
    <property type="match status" value="1"/>
</dbReference>
<dbReference type="CDD" id="cd17321">
    <property type="entry name" value="MFS_MMR_MDR_like"/>
    <property type="match status" value="1"/>
</dbReference>
<feature type="transmembrane region" description="Helical" evidence="6">
    <location>
        <begin position="85"/>
        <end position="105"/>
    </location>
</feature>
<dbReference type="InterPro" id="IPR001958">
    <property type="entry name" value="Tet-R_TetA/multi-R_MdtG-like"/>
</dbReference>
<keyword evidence="4 6" id="KW-1133">Transmembrane helix</keyword>
<evidence type="ECO:0000259" key="7">
    <source>
        <dbReference type="PROSITE" id="PS50850"/>
    </source>
</evidence>
<protein>
    <submittedName>
        <fullName evidence="8">MFS transporter</fullName>
    </submittedName>
</protein>
<feature type="transmembrane region" description="Helical" evidence="6">
    <location>
        <begin position="364"/>
        <end position="395"/>
    </location>
</feature>
<dbReference type="InterPro" id="IPR036259">
    <property type="entry name" value="MFS_trans_sf"/>
</dbReference>
<sequence>MDMEQTLRLTKEGGTKRPLLLFGLSLGYFMVLLDTTAVSVALPAIGADLGGGMQDLQWVANAYTIAFAGLLLSMGALADRLGAKRVYLGGLALFAAASALSAAAPGIGGLIALRAALGIGGAALLPASLTLLAQAYPDKAARARAMGFWAAATGVAMAAGPVAGGLLVDAAGWRTIFLLNVPPAVFSLIVTNRLAGNPPRAAGRGLDPAGQLAAVAAIASLSYALMQGDADGWRSPRIVAAFAVAAASVAGFAIAEARVRTPLLPLRLLRKPAVAGGLAAGMAINVALSGLLFALPYYGQRAGGLSARDAGLALLPMMLPLAFNPILTGRIVGRIGAKLPMAAGFALAAAGTLLLALADAQAGSALAIAGLLLTGFGVSFAIPSVMTAVIAAVAPEETGTASGALNAARQLGATFGVALVALVLSRYAEPEAGLRASLLGMAVLLLGGVPVALFGMGGGRRSG</sequence>
<feature type="transmembrane region" description="Helical" evidence="6">
    <location>
        <begin position="111"/>
        <end position="133"/>
    </location>
</feature>
<dbReference type="EMBL" id="JAGGDJ010000015">
    <property type="protein sequence ID" value="MBO7746162.1"/>
    <property type="molecule type" value="Genomic_DNA"/>
</dbReference>
<feature type="transmembrane region" description="Helical" evidence="6">
    <location>
        <begin position="145"/>
        <end position="167"/>
    </location>
</feature>
<keyword evidence="3 6" id="KW-0812">Transmembrane</keyword>
<comment type="caution">
    <text evidence="8">The sequence shown here is derived from an EMBL/GenBank/DDBJ whole genome shotgun (WGS) entry which is preliminary data.</text>
</comment>
<feature type="domain" description="Major facilitator superfamily (MFS) profile" evidence="7">
    <location>
        <begin position="20"/>
        <end position="460"/>
    </location>
</feature>